<organism evidence="4">
    <name type="scientific">Hydatigena taeniaeformis</name>
    <name type="common">Feline tapeworm</name>
    <name type="synonym">Taenia taeniaeformis</name>
    <dbReference type="NCBI Taxonomy" id="6205"/>
    <lineage>
        <taxon>Eukaryota</taxon>
        <taxon>Metazoa</taxon>
        <taxon>Spiralia</taxon>
        <taxon>Lophotrochozoa</taxon>
        <taxon>Platyhelminthes</taxon>
        <taxon>Cestoda</taxon>
        <taxon>Eucestoda</taxon>
        <taxon>Cyclophyllidea</taxon>
        <taxon>Taeniidae</taxon>
        <taxon>Hydatigera</taxon>
    </lineage>
</organism>
<gene>
    <name evidence="2" type="ORF">TTAC_LOCUS2743</name>
</gene>
<name>A0A0R3WPR8_HYDTA</name>
<evidence type="ECO:0000313" key="2">
    <source>
        <dbReference type="EMBL" id="VDM21055.1"/>
    </source>
</evidence>
<dbReference type="Proteomes" id="UP000274429">
    <property type="component" value="Unassembled WGS sequence"/>
</dbReference>
<evidence type="ECO:0000256" key="1">
    <source>
        <dbReference type="SAM" id="MobiDB-lite"/>
    </source>
</evidence>
<dbReference type="AlphaFoldDB" id="A0A0R3WPR8"/>
<feature type="compositionally biased region" description="Polar residues" evidence="1">
    <location>
        <begin position="158"/>
        <end position="168"/>
    </location>
</feature>
<keyword evidence="3" id="KW-1185">Reference proteome</keyword>
<evidence type="ECO:0000313" key="3">
    <source>
        <dbReference type="Proteomes" id="UP000274429"/>
    </source>
</evidence>
<feature type="region of interest" description="Disordered" evidence="1">
    <location>
        <begin position="144"/>
        <end position="168"/>
    </location>
</feature>
<accession>A0A0R3WPR8</accession>
<reference evidence="4" key="1">
    <citation type="submission" date="2017-02" db="UniProtKB">
        <authorList>
            <consortium name="WormBaseParasite"/>
        </authorList>
    </citation>
    <scope>IDENTIFICATION</scope>
</reference>
<sequence length="168" mass="18799">MRSLSCKVIELPSGMPQTSSTSMEELPRLLCTAQRALHFQSHRVAVRSPDDFVVSCCRSLPLRYFLSVHIASIVRFGQSLEECYKHCAILCFDTEMLHKSKAALPIKHALSTSLSISASLSLSFYAVQRCVHFIHSLHNYPSTRHPLPMGEGEEQRTPKQSTQSRPAG</sequence>
<reference evidence="2 3" key="2">
    <citation type="submission" date="2018-11" db="EMBL/GenBank/DDBJ databases">
        <authorList>
            <consortium name="Pathogen Informatics"/>
        </authorList>
    </citation>
    <scope>NUCLEOTIDE SEQUENCE [LARGE SCALE GENOMIC DNA]</scope>
</reference>
<proteinExistence type="predicted"/>
<dbReference type="EMBL" id="UYWX01001459">
    <property type="protein sequence ID" value="VDM21055.1"/>
    <property type="molecule type" value="Genomic_DNA"/>
</dbReference>
<evidence type="ECO:0000313" key="4">
    <source>
        <dbReference type="WBParaSite" id="TTAC_0000275801-mRNA-1"/>
    </source>
</evidence>
<protein>
    <submittedName>
        <fullName evidence="2 4">Uncharacterized protein</fullName>
    </submittedName>
</protein>
<dbReference type="WBParaSite" id="TTAC_0000275801-mRNA-1">
    <property type="protein sequence ID" value="TTAC_0000275801-mRNA-1"/>
    <property type="gene ID" value="TTAC_0000275801"/>
</dbReference>